<feature type="transmembrane region" description="Helical" evidence="1">
    <location>
        <begin position="31"/>
        <end position="49"/>
    </location>
</feature>
<keyword evidence="1" id="KW-0812">Transmembrane</keyword>
<feature type="transmembrane region" description="Helical" evidence="1">
    <location>
        <begin position="119"/>
        <end position="137"/>
    </location>
</feature>
<dbReference type="STRING" id="980251.GCA_001642875_03412"/>
<reference evidence="2 3" key="1">
    <citation type="submission" date="2019-08" db="EMBL/GenBank/DDBJ databases">
        <title>Deep-cultivation of Planctomycetes and their phenomic and genomic characterization uncovers novel biology.</title>
        <authorList>
            <person name="Wiegand S."/>
            <person name="Jogler M."/>
            <person name="Boedeker C."/>
            <person name="Pinto D."/>
            <person name="Vollmers J."/>
            <person name="Rivas-Marin E."/>
            <person name="Kohn T."/>
            <person name="Peeters S.H."/>
            <person name="Heuer A."/>
            <person name="Rast P."/>
            <person name="Oberbeckmann S."/>
            <person name="Bunk B."/>
            <person name="Jeske O."/>
            <person name="Meyerdierks A."/>
            <person name="Storesund J.E."/>
            <person name="Kallscheuer N."/>
            <person name="Luecker S."/>
            <person name="Lage O.M."/>
            <person name="Pohl T."/>
            <person name="Merkel B.J."/>
            <person name="Hornburger P."/>
            <person name="Mueller R.-W."/>
            <person name="Bruemmer F."/>
            <person name="Labrenz M."/>
            <person name="Spormann A.M."/>
            <person name="Op den Camp H."/>
            <person name="Overmann J."/>
            <person name="Amann R."/>
            <person name="Jetten M.S.M."/>
            <person name="Mascher T."/>
            <person name="Medema M.H."/>
            <person name="Devos D.P."/>
            <person name="Kaster A.-K."/>
            <person name="Ovreas L."/>
            <person name="Rohde M."/>
            <person name="Galperin M.Y."/>
            <person name="Jogler C."/>
        </authorList>
    </citation>
    <scope>NUCLEOTIDE SEQUENCE [LARGE SCALE GENOMIC DNA]</scope>
    <source>
        <strain evidence="2 3">FC18</strain>
    </source>
</reference>
<dbReference type="AlphaFoldDB" id="A0A5B9PAJ5"/>
<evidence type="ECO:0000313" key="2">
    <source>
        <dbReference type="EMBL" id="QEG21950.1"/>
    </source>
</evidence>
<name>A0A5B9PAJ5_9BACT</name>
<gene>
    <name evidence="2" type="ORF">MFFC18_18110</name>
</gene>
<organism evidence="2 3">
    <name type="scientific">Mariniblastus fucicola</name>
    <dbReference type="NCBI Taxonomy" id="980251"/>
    <lineage>
        <taxon>Bacteria</taxon>
        <taxon>Pseudomonadati</taxon>
        <taxon>Planctomycetota</taxon>
        <taxon>Planctomycetia</taxon>
        <taxon>Pirellulales</taxon>
        <taxon>Pirellulaceae</taxon>
        <taxon>Mariniblastus</taxon>
    </lineage>
</organism>
<keyword evidence="1" id="KW-0472">Membrane</keyword>
<dbReference type="KEGG" id="mff:MFFC18_18110"/>
<feature type="transmembrane region" description="Helical" evidence="1">
    <location>
        <begin position="7"/>
        <end position="25"/>
    </location>
</feature>
<dbReference type="EMBL" id="CP042912">
    <property type="protein sequence ID" value="QEG21950.1"/>
    <property type="molecule type" value="Genomic_DNA"/>
</dbReference>
<evidence type="ECO:0000256" key="1">
    <source>
        <dbReference type="SAM" id="Phobius"/>
    </source>
</evidence>
<proteinExistence type="predicted"/>
<protein>
    <submittedName>
        <fullName evidence="2">Uncharacterized protein</fullName>
    </submittedName>
</protein>
<keyword evidence="1" id="KW-1133">Transmembrane helix</keyword>
<dbReference type="Proteomes" id="UP000322214">
    <property type="component" value="Chromosome"/>
</dbReference>
<feature type="transmembrane region" description="Helical" evidence="1">
    <location>
        <begin position="61"/>
        <end position="82"/>
    </location>
</feature>
<accession>A0A5B9PAJ5</accession>
<sequence>MIQFRIIHLLAATAYASLIAALIPFGEMGRSVIPILVLPLLFLIPCVYNSDVCPGILKTRYHVGIGALLSVLLVPGIVYEYGWWRIPFNILITLFLMPAVLAMLQLIKHQSGSRANIELRIAQIVAIWLPITMFGIARCFGRMMPLV</sequence>
<evidence type="ECO:0000313" key="3">
    <source>
        <dbReference type="Proteomes" id="UP000322214"/>
    </source>
</evidence>
<feature type="transmembrane region" description="Helical" evidence="1">
    <location>
        <begin position="88"/>
        <end position="107"/>
    </location>
</feature>
<keyword evidence="3" id="KW-1185">Reference proteome</keyword>